<gene>
    <name evidence="5" type="ORF">BZG36_03835</name>
</gene>
<protein>
    <recommendedName>
        <fullName evidence="4">CDT1 Geminin-binding domain-containing protein</fullName>
    </recommendedName>
</protein>
<dbReference type="PANTHER" id="PTHR28637:SF1">
    <property type="entry name" value="DNA REPLICATION FACTOR CDT1"/>
    <property type="match status" value="1"/>
</dbReference>
<dbReference type="PANTHER" id="PTHR28637">
    <property type="entry name" value="DNA REPLICATION FACTOR CDT1"/>
    <property type="match status" value="1"/>
</dbReference>
<accession>A0A261XWA3</accession>
<dbReference type="InterPro" id="IPR014939">
    <property type="entry name" value="CDT1_Gemini-bd-like"/>
</dbReference>
<name>A0A261XWA3_9FUNG</name>
<feature type="compositionally biased region" description="Polar residues" evidence="3">
    <location>
        <begin position="56"/>
        <end position="71"/>
    </location>
</feature>
<dbReference type="GO" id="GO:0005634">
    <property type="term" value="C:nucleus"/>
    <property type="evidence" value="ECO:0007669"/>
    <property type="project" value="TreeGrafter"/>
</dbReference>
<dbReference type="Pfam" id="PF16679">
    <property type="entry name" value="CDT1_C"/>
    <property type="match status" value="1"/>
</dbReference>
<dbReference type="InterPro" id="IPR038090">
    <property type="entry name" value="Cdt1_C_WH_dom_sf"/>
</dbReference>
<dbReference type="AlphaFoldDB" id="A0A261XWA3"/>
<feature type="region of interest" description="Disordered" evidence="3">
    <location>
        <begin position="83"/>
        <end position="122"/>
    </location>
</feature>
<dbReference type="Pfam" id="PF08839">
    <property type="entry name" value="CDT1"/>
    <property type="match status" value="1"/>
</dbReference>
<keyword evidence="6" id="KW-1185">Reference proteome</keyword>
<dbReference type="Gene3D" id="1.10.10.1420">
    <property type="entry name" value="DNA replication factor Cdt1, C-terminal WH domain"/>
    <property type="match status" value="1"/>
</dbReference>
<evidence type="ECO:0000259" key="4">
    <source>
        <dbReference type="SMART" id="SM01075"/>
    </source>
</evidence>
<dbReference type="InterPro" id="IPR045173">
    <property type="entry name" value="Cdt1"/>
</dbReference>
<feature type="compositionally biased region" description="Polar residues" evidence="3">
    <location>
        <begin position="402"/>
        <end position="414"/>
    </location>
</feature>
<evidence type="ECO:0000313" key="6">
    <source>
        <dbReference type="Proteomes" id="UP000242875"/>
    </source>
</evidence>
<dbReference type="Proteomes" id="UP000242875">
    <property type="component" value="Unassembled WGS sequence"/>
</dbReference>
<evidence type="ECO:0000256" key="1">
    <source>
        <dbReference type="ARBA" id="ARBA00008356"/>
    </source>
</evidence>
<dbReference type="EMBL" id="MVBO01000139">
    <property type="protein sequence ID" value="OZJ02621.1"/>
    <property type="molecule type" value="Genomic_DNA"/>
</dbReference>
<evidence type="ECO:0000256" key="2">
    <source>
        <dbReference type="ARBA" id="ARBA00023306"/>
    </source>
</evidence>
<feature type="region of interest" description="Disordered" evidence="3">
    <location>
        <begin position="18"/>
        <end position="71"/>
    </location>
</feature>
<dbReference type="OrthoDB" id="341730at2759"/>
<organism evidence="5 6">
    <name type="scientific">Bifiguratus adelaidae</name>
    <dbReference type="NCBI Taxonomy" id="1938954"/>
    <lineage>
        <taxon>Eukaryota</taxon>
        <taxon>Fungi</taxon>
        <taxon>Fungi incertae sedis</taxon>
        <taxon>Mucoromycota</taxon>
        <taxon>Mucoromycotina</taxon>
        <taxon>Endogonomycetes</taxon>
        <taxon>Endogonales</taxon>
        <taxon>Endogonales incertae sedis</taxon>
        <taxon>Bifiguratus</taxon>
    </lineage>
</organism>
<keyword evidence="2" id="KW-0131">Cell cycle</keyword>
<feature type="domain" description="CDT1 Geminin-binding" evidence="4">
    <location>
        <begin position="183"/>
        <end position="349"/>
    </location>
</feature>
<dbReference type="SUPFAM" id="SSF46785">
    <property type="entry name" value="Winged helix' DNA-binding domain"/>
    <property type="match status" value="1"/>
</dbReference>
<feature type="region of interest" description="Disordered" evidence="3">
    <location>
        <begin position="395"/>
        <end position="419"/>
    </location>
</feature>
<comment type="caution">
    <text evidence="5">The sequence shown here is derived from an EMBL/GenBank/DDBJ whole genome shotgun (WGS) entry which is preliminary data.</text>
</comment>
<evidence type="ECO:0000256" key="3">
    <source>
        <dbReference type="SAM" id="MobiDB-lite"/>
    </source>
</evidence>
<proteinExistence type="inferred from homology"/>
<dbReference type="GO" id="GO:0000076">
    <property type="term" value="P:DNA replication checkpoint signaling"/>
    <property type="evidence" value="ECO:0007669"/>
    <property type="project" value="TreeGrafter"/>
</dbReference>
<reference evidence="5 6" key="1">
    <citation type="journal article" date="2017" name="Mycologia">
        <title>Bifiguratus adelaidae, gen. et sp. nov., a new member of Mucoromycotina in endophytic and soil-dwelling habitats.</title>
        <authorList>
            <person name="Torres-Cruz T.J."/>
            <person name="Billingsley Tobias T.L."/>
            <person name="Almatruk M."/>
            <person name="Hesse C."/>
            <person name="Kuske C.R."/>
            <person name="Desiro A."/>
            <person name="Benucci G.M."/>
            <person name="Bonito G."/>
            <person name="Stajich J.E."/>
            <person name="Dunlap C."/>
            <person name="Arnold A.E."/>
            <person name="Porras-Alfaro A."/>
        </authorList>
    </citation>
    <scope>NUCLEOTIDE SEQUENCE [LARGE SCALE GENOMIC DNA]</scope>
    <source>
        <strain evidence="5 6">AZ0501</strain>
    </source>
</reference>
<dbReference type="GO" id="GO:0003677">
    <property type="term" value="F:DNA binding"/>
    <property type="evidence" value="ECO:0007669"/>
    <property type="project" value="InterPro"/>
</dbReference>
<dbReference type="InterPro" id="IPR036390">
    <property type="entry name" value="WH_DNA-bd_sf"/>
</dbReference>
<dbReference type="GO" id="GO:0000278">
    <property type="term" value="P:mitotic cell cycle"/>
    <property type="evidence" value="ECO:0007669"/>
    <property type="project" value="TreeGrafter"/>
</dbReference>
<dbReference type="GO" id="GO:0070182">
    <property type="term" value="F:DNA polymerase binding"/>
    <property type="evidence" value="ECO:0007669"/>
    <property type="project" value="TreeGrafter"/>
</dbReference>
<dbReference type="GO" id="GO:0030174">
    <property type="term" value="P:regulation of DNA-templated DNA replication initiation"/>
    <property type="evidence" value="ECO:0007669"/>
    <property type="project" value="InterPro"/>
</dbReference>
<comment type="similarity">
    <text evidence="1">Belongs to the Cdt1 family.</text>
</comment>
<dbReference type="SMART" id="SM01075">
    <property type="entry name" value="CDT1"/>
    <property type="match status" value="1"/>
</dbReference>
<dbReference type="GO" id="GO:0071163">
    <property type="term" value="P:DNA replication preinitiation complex assembly"/>
    <property type="evidence" value="ECO:0007669"/>
    <property type="project" value="InterPro"/>
</dbReference>
<sequence length="546" mass="61811">MTEKHTLKDYLQVQKGAMFDRKRSGLKPDASNMTQPVKRQRVEERRNPFLKARPVTVQQSNTPTNSRLPTRVTNTDKHQTVLSFVQKDEMQRPEQTTPKHRSPIETQGDPYPTPTSQHSREEAIKDTTLSDTVLPQAEDTQDDAPTLLQSKPATFKTSRAKIPRLPPSVRYGHLIDPENGLPLAQKYALLESLASTLDDTVVYYKGQNMSCAYHKIKATVQVGSKRNFELTHLGQLMTVVPEHYVVRPVSINHEGQKINSLAIDFPTLGSSRESDSTVQSNLNVMTTKIAIERKRRLHGRLLDKMKQEHKKFLIAQDADNLVQTKKLRAWHPRFDVDSVPDIPCAELPQLDKPVVDLKAVFGLSERSQPSTKSHEQSQQKRHDLLRRIDAQLGKHSPRVQELSANTSASPSTSGDAKLPLQARSLQLLDRIRAKEQEKAKKIMYAPPPEVTERQNLLKTLPRVVETVQFLFTGEKRAVLGLQDVVRRLIDSLGMSMSEMEVTKHLHAMAKELPMWCEIVNPGSGDVLRVDTSMKLKDLKERLNALH</sequence>
<dbReference type="InterPro" id="IPR032054">
    <property type="entry name" value="Cdt1_C"/>
</dbReference>
<evidence type="ECO:0000313" key="5">
    <source>
        <dbReference type="EMBL" id="OZJ02621.1"/>
    </source>
</evidence>